<dbReference type="GO" id="GO:0008235">
    <property type="term" value="F:metalloexopeptidase activity"/>
    <property type="evidence" value="ECO:0007669"/>
    <property type="project" value="InterPro"/>
</dbReference>
<evidence type="ECO:0000256" key="3">
    <source>
        <dbReference type="ARBA" id="ARBA00010200"/>
    </source>
</evidence>
<evidence type="ECO:0000256" key="8">
    <source>
        <dbReference type="ARBA" id="ARBA00022670"/>
    </source>
</evidence>
<evidence type="ECO:0000256" key="4">
    <source>
        <dbReference type="ARBA" id="ARBA00012063"/>
    </source>
</evidence>
<dbReference type="InterPro" id="IPR005317">
    <property type="entry name" value="Dipeptidyl-peptase3"/>
</dbReference>
<dbReference type="GO" id="GO:0006508">
    <property type="term" value="P:proteolysis"/>
    <property type="evidence" value="ECO:0007669"/>
    <property type="project" value="UniProtKB-KW"/>
</dbReference>
<evidence type="ECO:0000256" key="9">
    <source>
        <dbReference type="ARBA" id="ARBA00022723"/>
    </source>
</evidence>
<dbReference type="PIRSF" id="PIRSF007828">
    <property type="entry name" value="Dipeptidyl-peptidase_III"/>
    <property type="match status" value="1"/>
</dbReference>
<dbReference type="GO" id="GO:0008239">
    <property type="term" value="F:dipeptidyl-peptidase activity"/>
    <property type="evidence" value="ECO:0000318"/>
    <property type="project" value="GO_Central"/>
</dbReference>
<keyword evidence="9 15" id="KW-0479">Metal-binding</keyword>
<gene>
    <name evidence="18" type="primary">WBGene00107752</name>
</gene>
<evidence type="ECO:0000313" key="19">
    <source>
        <dbReference type="Proteomes" id="UP000005239"/>
    </source>
</evidence>
<feature type="binding site" evidence="17">
    <location>
        <position position="472"/>
    </location>
    <ligand>
        <name>Zn(2+)</name>
        <dbReference type="ChEBI" id="CHEBI:29105"/>
        <note>catalytic</note>
    </ligand>
</feature>
<keyword evidence="12 15" id="KW-0482">Metalloprotease</keyword>
<accession>A0A2A6C5N0</accession>
<dbReference type="Proteomes" id="UP000005239">
    <property type="component" value="Unassembled WGS sequence"/>
</dbReference>
<evidence type="ECO:0000256" key="1">
    <source>
        <dbReference type="ARBA" id="ARBA00001336"/>
    </source>
</evidence>
<protein>
    <recommendedName>
        <fullName evidence="5 15">Dipeptidyl peptidase 3</fullName>
        <ecNumber evidence="4 15">3.4.14.4</ecNumber>
    </recommendedName>
    <alternativeName>
        <fullName evidence="13 15">Dipeptidyl aminopeptidase III</fullName>
    </alternativeName>
    <alternativeName>
        <fullName evidence="14 15">Dipeptidyl peptidase III</fullName>
    </alternativeName>
</protein>
<dbReference type="EnsemblMetazoa" id="PPA18198.1">
    <property type="protein sequence ID" value="PPA18198.1"/>
    <property type="gene ID" value="WBGene00107752"/>
</dbReference>
<evidence type="ECO:0000256" key="16">
    <source>
        <dbReference type="PIRSR" id="PIRSR007828-1"/>
    </source>
</evidence>
<dbReference type="PANTHER" id="PTHR23422">
    <property type="entry name" value="DIPEPTIDYL PEPTIDASE III-RELATED"/>
    <property type="match status" value="1"/>
</dbReference>
<comment type="similarity">
    <text evidence="3 15">Belongs to the peptidase M49 family.</text>
</comment>
<dbReference type="FunFam" id="3.30.540.30:FF:000001">
    <property type="entry name" value="Dipeptidyl peptidase 3"/>
    <property type="match status" value="1"/>
</dbReference>
<evidence type="ECO:0000256" key="7">
    <source>
        <dbReference type="ARBA" id="ARBA00022490"/>
    </source>
</evidence>
<evidence type="ECO:0000313" key="18">
    <source>
        <dbReference type="EnsemblMetazoa" id="PPA18198.1"/>
    </source>
</evidence>
<dbReference type="GO" id="GO:0046872">
    <property type="term" value="F:metal ion binding"/>
    <property type="evidence" value="ECO:0007669"/>
    <property type="project" value="UniProtKB-KW"/>
</dbReference>
<dbReference type="Pfam" id="PF03571">
    <property type="entry name" value="Peptidase_M49"/>
    <property type="match status" value="1"/>
</dbReference>
<dbReference type="PANTHER" id="PTHR23422:SF11">
    <property type="entry name" value="DIPEPTIDYL PEPTIDASE 3"/>
    <property type="match status" value="1"/>
</dbReference>
<dbReference type="OrthoDB" id="4694525at2759"/>
<reference evidence="18" key="2">
    <citation type="submission" date="2022-06" db="UniProtKB">
        <authorList>
            <consortium name="EnsemblMetazoa"/>
        </authorList>
    </citation>
    <scope>IDENTIFICATION</scope>
    <source>
        <strain evidence="18">PS312</strain>
    </source>
</reference>
<comment type="cofactor">
    <cofactor evidence="15 17">
        <name>Zn(2+)</name>
        <dbReference type="ChEBI" id="CHEBI:29105"/>
    </cofactor>
    <text evidence="15 17">Binds 1 zinc ion per subunit.</text>
</comment>
<evidence type="ECO:0000256" key="14">
    <source>
        <dbReference type="ARBA" id="ARBA00032119"/>
    </source>
</evidence>
<organism evidence="18 19">
    <name type="scientific">Pristionchus pacificus</name>
    <name type="common">Parasitic nematode worm</name>
    <dbReference type="NCBI Taxonomy" id="54126"/>
    <lineage>
        <taxon>Eukaryota</taxon>
        <taxon>Metazoa</taxon>
        <taxon>Ecdysozoa</taxon>
        <taxon>Nematoda</taxon>
        <taxon>Chromadorea</taxon>
        <taxon>Rhabditida</taxon>
        <taxon>Rhabditina</taxon>
        <taxon>Diplogasteromorpha</taxon>
        <taxon>Diplogasteroidea</taxon>
        <taxon>Neodiplogasteridae</taxon>
        <taxon>Pristionchus</taxon>
    </lineage>
</organism>
<feature type="active site" evidence="16">
    <location>
        <position position="468"/>
    </location>
</feature>
<accession>A0A8R1YHE6</accession>
<dbReference type="GO" id="GO:0004177">
    <property type="term" value="F:aminopeptidase activity"/>
    <property type="evidence" value="ECO:0007669"/>
    <property type="project" value="UniProtKB-KW"/>
</dbReference>
<dbReference type="GO" id="GO:0005737">
    <property type="term" value="C:cytoplasm"/>
    <property type="evidence" value="ECO:0000318"/>
    <property type="project" value="GO_Central"/>
</dbReference>
<evidence type="ECO:0000256" key="2">
    <source>
        <dbReference type="ARBA" id="ARBA00004496"/>
    </source>
</evidence>
<dbReference type="Gene3D" id="3.30.540.30">
    <property type="match status" value="2"/>
</dbReference>
<feature type="binding site" evidence="17">
    <location>
        <position position="467"/>
    </location>
    <ligand>
        <name>Zn(2+)</name>
        <dbReference type="ChEBI" id="CHEBI:29105"/>
        <note>catalytic</note>
    </ligand>
</feature>
<evidence type="ECO:0000256" key="13">
    <source>
        <dbReference type="ARBA" id="ARBA00031288"/>
    </source>
</evidence>
<keyword evidence="19" id="KW-1185">Reference proteome</keyword>
<dbReference type="AlphaFoldDB" id="A0A2A6C5N0"/>
<dbReference type="InterPro" id="IPR039461">
    <property type="entry name" value="Peptidase_M49"/>
</dbReference>
<name>A0A2A6C5N0_PRIPA</name>
<keyword evidence="6 15" id="KW-0031">Aminopeptidase</keyword>
<dbReference type="EC" id="3.4.14.4" evidence="4 15"/>
<reference evidence="19" key="1">
    <citation type="journal article" date="2008" name="Nat. Genet.">
        <title>The Pristionchus pacificus genome provides a unique perspective on nematode lifestyle and parasitism.</title>
        <authorList>
            <person name="Dieterich C."/>
            <person name="Clifton S.W."/>
            <person name="Schuster L.N."/>
            <person name="Chinwalla A."/>
            <person name="Delehaunty K."/>
            <person name="Dinkelacker I."/>
            <person name="Fulton L."/>
            <person name="Fulton R."/>
            <person name="Godfrey J."/>
            <person name="Minx P."/>
            <person name="Mitreva M."/>
            <person name="Roeseler W."/>
            <person name="Tian H."/>
            <person name="Witte H."/>
            <person name="Yang S.P."/>
            <person name="Wilson R.K."/>
            <person name="Sommer R.J."/>
        </authorList>
    </citation>
    <scope>NUCLEOTIDE SEQUENCE [LARGE SCALE GENOMIC DNA]</scope>
    <source>
        <strain evidence="19">PS312</strain>
    </source>
</reference>
<evidence type="ECO:0000256" key="5">
    <source>
        <dbReference type="ARBA" id="ARBA00014713"/>
    </source>
</evidence>
<sequence>MTTVNPALHIIPNDVPFVELDCKTAFQNLSPTERLYAHHIARASYEGSLIISLQMVFGIASLTYLVDPLERAKPRRGSQSPPYISPESAGIFVLLHRLYSSEPVEDLKKKAHAAGFTDEEWSAFLTWSAAFFSYNGNYNDFGDSKIVPNIPSGKLKMLVISSKAASIFVDFLSTYGAVEKGIFSLDKRTAGLGFNDGGVSTYHSDNVTKEDSDRANRYMKEKNLEGWNTRLFKQEMNGKTVLTIKSASVAAGQSTVSEFENIIVRLEAGDYADILAKVIMHLVQAAEFAANDRQKAMMGKYAEHFISGQIKAHKDASRLWIKDVNPIVESYIGFIENYRDPAGVRSEFEGFVAAVNKETSKKFAQLVAQAEQILPRLPWGAAYEKDAFLKPDFTALDVIAFGVSGIPCGINIPNYDDIRQNEGFKNVSLSNSLSAMPKQKINFISEQDEKLIFDYDGKAFEVQIGLHELLGHGSGKLFQKNADGTFNFDHENTKDILTGDKITSWYHPGETWASVFGQLSSAYEECKAEAVGYVLCAEEDILKIFGFDGELASKITHVNWLSSMLKGLNALEFYDAEKEKWGQYVRIVNKEEIESSSQAHCWARFVLLNVVLEAGQECVTIQEIKDASGAASLSFSVDETKIRTVGIPAVREFLKKLQAYKSTADVKKGTELFYKYGTVTPTALAWREIVLAKRKPRFLFVQPNTKLTKDEKNVELVTYPEKAEGLIQSIVERFSSDSIAVLEKLWKADQKHFPAAYGKK</sequence>
<dbReference type="FunFam" id="3.30.540.30:FF:000002">
    <property type="entry name" value="Dipeptidyl peptidase 3"/>
    <property type="match status" value="1"/>
</dbReference>
<evidence type="ECO:0000256" key="10">
    <source>
        <dbReference type="ARBA" id="ARBA00022801"/>
    </source>
</evidence>
<keyword evidence="11 15" id="KW-0862">Zinc</keyword>
<evidence type="ECO:0000256" key="17">
    <source>
        <dbReference type="PIRSR" id="PIRSR007828-2"/>
    </source>
</evidence>
<evidence type="ECO:0000256" key="15">
    <source>
        <dbReference type="PIRNR" id="PIRNR007828"/>
    </source>
</evidence>
<evidence type="ECO:0000256" key="11">
    <source>
        <dbReference type="ARBA" id="ARBA00022833"/>
    </source>
</evidence>
<comment type="subcellular location">
    <subcellularLocation>
        <location evidence="2">Cytoplasm</location>
    </subcellularLocation>
</comment>
<feature type="binding site" evidence="17">
    <location>
        <position position="525"/>
    </location>
    <ligand>
        <name>Zn(2+)</name>
        <dbReference type="ChEBI" id="CHEBI:29105"/>
        <note>catalytic</note>
    </ligand>
</feature>
<proteinExistence type="inferred from homology"/>
<keyword evidence="8 15" id="KW-0645">Protease</keyword>
<evidence type="ECO:0000256" key="6">
    <source>
        <dbReference type="ARBA" id="ARBA00022438"/>
    </source>
</evidence>
<evidence type="ECO:0000256" key="12">
    <source>
        <dbReference type="ARBA" id="ARBA00023049"/>
    </source>
</evidence>
<comment type="catalytic activity">
    <reaction evidence="1 15">
        <text>Release of an N-terminal dipeptide from a peptide comprising four or more residues, with broad specificity. Also acts on dipeptidyl 2-naphthylamides.</text>
        <dbReference type="EC" id="3.4.14.4"/>
    </reaction>
</comment>
<keyword evidence="7 15" id="KW-0963">Cytoplasm</keyword>
<keyword evidence="10 15" id="KW-0378">Hydrolase</keyword>